<keyword evidence="1" id="KW-0732">Signal</keyword>
<dbReference type="Gene3D" id="1.10.405.20">
    <property type="match status" value="1"/>
</dbReference>
<dbReference type="PRINTS" id="PR00419">
    <property type="entry name" value="ADXRDTASE"/>
</dbReference>
<organism evidence="2 3">
    <name type="scientific">Collybiopsis confluens</name>
    <dbReference type="NCBI Taxonomy" id="2823264"/>
    <lineage>
        <taxon>Eukaryota</taxon>
        <taxon>Fungi</taxon>
        <taxon>Dikarya</taxon>
        <taxon>Basidiomycota</taxon>
        <taxon>Agaricomycotina</taxon>
        <taxon>Agaricomycetes</taxon>
        <taxon>Agaricomycetidae</taxon>
        <taxon>Agaricales</taxon>
        <taxon>Marasmiineae</taxon>
        <taxon>Omphalotaceae</taxon>
        <taxon>Collybiopsis</taxon>
    </lineage>
</organism>
<feature type="chain" id="PRO_5034881434" description="Amine oxidase" evidence="1">
    <location>
        <begin position="23"/>
        <end position="484"/>
    </location>
</feature>
<dbReference type="Gene3D" id="3.50.50.60">
    <property type="entry name" value="FAD/NAD(P)-binding domain"/>
    <property type="match status" value="1"/>
</dbReference>
<dbReference type="AlphaFoldDB" id="A0A8H5M5E2"/>
<evidence type="ECO:0008006" key="4">
    <source>
        <dbReference type="Google" id="ProtNLM"/>
    </source>
</evidence>
<proteinExistence type="predicted"/>
<evidence type="ECO:0000313" key="3">
    <source>
        <dbReference type="Proteomes" id="UP000518752"/>
    </source>
</evidence>
<gene>
    <name evidence="2" type="ORF">D9757_007540</name>
</gene>
<name>A0A8H5M5E2_9AGAR</name>
<protein>
    <recommendedName>
        <fullName evidence="4">Amine oxidase</fullName>
    </recommendedName>
</protein>
<dbReference type="Gene3D" id="3.30.70.1990">
    <property type="match status" value="1"/>
</dbReference>
<dbReference type="EMBL" id="JAACJN010000055">
    <property type="protein sequence ID" value="KAF5381875.1"/>
    <property type="molecule type" value="Genomic_DNA"/>
</dbReference>
<evidence type="ECO:0000256" key="1">
    <source>
        <dbReference type="SAM" id="SignalP"/>
    </source>
</evidence>
<dbReference type="Pfam" id="PF13450">
    <property type="entry name" value="NAD_binding_8"/>
    <property type="match status" value="1"/>
</dbReference>
<dbReference type="Proteomes" id="UP000518752">
    <property type="component" value="Unassembled WGS sequence"/>
</dbReference>
<feature type="signal peptide" evidence="1">
    <location>
        <begin position="1"/>
        <end position="22"/>
    </location>
</feature>
<sequence>MIHLHKLSFLLCLPLLALRAEAYNSRDQSFQNPFCIIGAGPSGLTVAHYLEAQGKTTAIFDSNAEVGGKCQAYYDDSIARTTYHAMGALIFTNESYSNTLPLILQAGLPLSPALSPGPSADWNYWQYSSGEQGAQNITKLPTPDTLDMVLIAAEVEKYTLLWENTFGTLYSGPRYEGDIPEELTVPMNQWLSDNLFLAIPTFVEFGLVYEGYGDITQTPALYALQFLTPEILTYYIGTTPGYFVDFHKLWVWYAQNYVKGTIYSNTNVIKIDRSGDYPIITYKTSGNDFSTTQACSSLIMAFPPTPRALNAAGLDFTDQESDLFSNVGVTAYWSAAFEMNLPYPYAFLETPASPDFRPVVMLRYFNESTISTAYSLGPSPYNASSAASDEQVKQLLVSSANNLAKGLVQNGFTGVQEADIDVKLLTRHDYFPRVSSEALQAGFYTKYNALQGQKNTFWTSGLDRFENVESAIRAAKDLVDNVMV</sequence>
<accession>A0A8H5M5E2</accession>
<dbReference type="OrthoDB" id="5046242at2759"/>
<dbReference type="InterPro" id="IPR036188">
    <property type="entry name" value="FAD/NAD-bd_sf"/>
</dbReference>
<reference evidence="2 3" key="1">
    <citation type="journal article" date="2020" name="ISME J.">
        <title>Uncovering the hidden diversity of litter-decomposition mechanisms in mushroom-forming fungi.</title>
        <authorList>
            <person name="Floudas D."/>
            <person name="Bentzer J."/>
            <person name="Ahren D."/>
            <person name="Johansson T."/>
            <person name="Persson P."/>
            <person name="Tunlid A."/>
        </authorList>
    </citation>
    <scope>NUCLEOTIDE SEQUENCE [LARGE SCALE GENOMIC DNA]</scope>
    <source>
        <strain evidence="2 3">CBS 406.79</strain>
    </source>
</reference>
<keyword evidence="3" id="KW-1185">Reference proteome</keyword>
<evidence type="ECO:0000313" key="2">
    <source>
        <dbReference type="EMBL" id="KAF5381875.1"/>
    </source>
</evidence>
<dbReference type="SUPFAM" id="SSF51905">
    <property type="entry name" value="FAD/NAD(P)-binding domain"/>
    <property type="match status" value="1"/>
</dbReference>
<comment type="caution">
    <text evidence="2">The sequence shown here is derived from an EMBL/GenBank/DDBJ whole genome shotgun (WGS) entry which is preliminary data.</text>
</comment>